<dbReference type="Proteomes" id="UP000235778">
    <property type="component" value="Unassembled WGS sequence"/>
</dbReference>
<comment type="caution">
    <text evidence="5">The sequence shown here is derived from an EMBL/GenBank/DDBJ whole genome shotgun (WGS) entry which is preliminary data.</text>
</comment>
<dbReference type="Pfam" id="PF22906">
    <property type="entry name" value="GULLO2-like_3rd"/>
    <property type="match status" value="1"/>
</dbReference>
<organism evidence="5 6">
    <name type="scientific">Vibrio lentus</name>
    <dbReference type="NCBI Taxonomy" id="136468"/>
    <lineage>
        <taxon>Bacteria</taxon>
        <taxon>Pseudomonadati</taxon>
        <taxon>Pseudomonadota</taxon>
        <taxon>Gammaproteobacteria</taxon>
        <taxon>Vibrionales</taxon>
        <taxon>Vibrionaceae</taxon>
        <taxon>Vibrio</taxon>
    </lineage>
</organism>
<dbReference type="EMBL" id="MCSI01000164">
    <property type="protein sequence ID" value="PME56899.1"/>
    <property type="molecule type" value="Genomic_DNA"/>
</dbReference>
<dbReference type="InterPro" id="IPR055154">
    <property type="entry name" value="GULLO2-like_C"/>
</dbReference>
<dbReference type="InterPro" id="IPR016171">
    <property type="entry name" value="Vanillyl_alc_oxidase_C-sub2"/>
</dbReference>
<sequence length="537" mass="59919">MKIKTMVLGNALLAAVMGTAFSLHSNEPEREISNYQGTYTCHPEAIYDPSSIDEVQNIVQDALIRGKKVMTGNRKFASQIDAACAGDDQVQITLKNMNKIVHFDATNKTVTVEAGMRFNDLNDFLRGQGYAINMVTELAIFTVGGMLGSGTHGSTLDRPSNMLADYVTQLKIVDGQGEVRVLEGDLLDAARVNLGVLGVVVEATLKLEDAFKVKAEVTGYRDDSDLEDVVLDIAHNNYSANIAWFPGLGRYTTTLYNPVPIETEGQAYNAQADVTGAEEFFFGLLFNAAHEFPGAGLQCLAAVARYNGRAKSYFRDSVTGKAVDEPIGYSDQMQYFECKDPNKCIWDRLPIALQEVAIDIERLPNWINDVRQIVDAHPRTCFPLNGIYFRFGKASDSYLGMSAGRDTAFVGIEYTLRKEGKKEPKNYFVNLEIEQMSLRKYDARPHWGKNSVAIFEDMPSRFPMWPEFLQAKAELDPFDTFTNPFWERVSGETPLENYLQPGCNVRGECYCQEDAHCQSGTTCQSGLYFTDARICRK</sequence>
<dbReference type="PROSITE" id="PS51387">
    <property type="entry name" value="FAD_PCMH"/>
    <property type="match status" value="1"/>
</dbReference>
<dbReference type="Gene3D" id="1.10.45.10">
    <property type="entry name" value="Vanillyl-alcohol Oxidase, Chain A, domain 4"/>
    <property type="match status" value="1"/>
</dbReference>
<dbReference type="RefSeq" id="WP_102267777.1">
    <property type="nucleotide sequence ID" value="NZ_MCSH01000131.1"/>
</dbReference>
<dbReference type="Gene3D" id="3.30.465.10">
    <property type="match status" value="1"/>
</dbReference>
<keyword evidence="1" id="KW-0274">FAD</keyword>
<keyword evidence="1" id="KW-0285">Flavoprotein</keyword>
<dbReference type="GO" id="GO:0003885">
    <property type="term" value="F:D-arabinono-1,4-lactone oxidase activity"/>
    <property type="evidence" value="ECO:0007669"/>
    <property type="project" value="InterPro"/>
</dbReference>
<evidence type="ECO:0000256" key="1">
    <source>
        <dbReference type="ARBA" id="ARBA00022827"/>
    </source>
</evidence>
<dbReference type="PANTHER" id="PTHR43762">
    <property type="entry name" value="L-GULONOLACTONE OXIDASE"/>
    <property type="match status" value="1"/>
</dbReference>
<keyword evidence="2" id="KW-0560">Oxidoreductase</keyword>
<dbReference type="GO" id="GO:0016020">
    <property type="term" value="C:membrane"/>
    <property type="evidence" value="ECO:0007669"/>
    <property type="project" value="InterPro"/>
</dbReference>
<name>A0A2N7BK24_9VIBR</name>
<dbReference type="InterPro" id="IPR016166">
    <property type="entry name" value="FAD-bd_PCMH"/>
</dbReference>
<feature type="chain" id="PRO_5015008905" evidence="3">
    <location>
        <begin position="26"/>
        <end position="537"/>
    </location>
</feature>
<dbReference type="Gene3D" id="3.30.70.2520">
    <property type="match status" value="1"/>
</dbReference>
<evidence type="ECO:0000313" key="6">
    <source>
        <dbReference type="Proteomes" id="UP000235778"/>
    </source>
</evidence>
<dbReference type="InterPro" id="IPR007173">
    <property type="entry name" value="ALO_C"/>
</dbReference>
<dbReference type="GO" id="GO:0071949">
    <property type="term" value="F:FAD binding"/>
    <property type="evidence" value="ECO:0007669"/>
    <property type="project" value="InterPro"/>
</dbReference>
<dbReference type="AlphaFoldDB" id="A0A2N7BK24"/>
<proteinExistence type="predicted"/>
<dbReference type="InterPro" id="IPR006094">
    <property type="entry name" value="Oxid_FAD_bind_N"/>
</dbReference>
<evidence type="ECO:0000313" key="5">
    <source>
        <dbReference type="EMBL" id="PME56899.1"/>
    </source>
</evidence>
<evidence type="ECO:0000256" key="2">
    <source>
        <dbReference type="ARBA" id="ARBA00023002"/>
    </source>
</evidence>
<dbReference type="PIRSF" id="PIRSF000136">
    <property type="entry name" value="LGO_GLO"/>
    <property type="match status" value="1"/>
</dbReference>
<gene>
    <name evidence="5" type="ORF">BCV30_18145</name>
</gene>
<dbReference type="Pfam" id="PF04030">
    <property type="entry name" value="ALO"/>
    <property type="match status" value="1"/>
</dbReference>
<dbReference type="PANTHER" id="PTHR43762:SF1">
    <property type="entry name" value="D-ARABINONO-1,4-LACTONE OXIDASE"/>
    <property type="match status" value="1"/>
</dbReference>
<reference evidence="6" key="1">
    <citation type="submission" date="2016-07" db="EMBL/GenBank/DDBJ databases">
        <title>Nontailed viruses are major unrecognized killers of bacteria in the ocean.</title>
        <authorList>
            <person name="Kauffman K."/>
            <person name="Hussain F."/>
            <person name="Yang J."/>
            <person name="Arevalo P."/>
            <person name="Brown J."/>
            <person name="Cutler M."/>
            <person name="Kelly L."/>
            <person name="Polz M.F."/>
        </authorList>
    </citation>
    <scope>NUCLEOTIDE SEQUENCE [LARGE SCALE GENOMIC DNA]</scope>
    <source>
        <strain evidence="6">10N.286.55.C1</strain>
    </source>
</reference>
<dbReference type="InterPro" id="IPR016169">
    <property type="entry name" value="FAD-bd_PCMH_sub2"/>
</dbReference>
<protein>
    <submittedName>
        <fullName evidence="5">Dehydrogenase</fullName>
    </submittedName>
</protein>
<evidence type="ECO:0000256" key="3">
    <source>
        <dbReference type="SAM" id="SignalP"/>
    </source>
</evidence>
<dbReference type="InterPro" id="IPR010031">
    <property type="entry name" value="FAD_lactone_oxidase-like"/>
</dbReference>
<accession>A0A2N7BK24</accession>
<keyword evidence="3" id="KW-0732">Signal</keyword>
<feature type="signal peptide" evidence="3">
    <location>
        <begin position="1"/>
        <end position="25"/>
    </location>
</feature>
<dbReference type="SUPFAM" id="SSF56176">
    <property type="entry name" value="FAD-binding/transporter-associated domain-like"/>
    <property type="match status" value="1"/>
</dbReference>
<evidence type="ECO:0000259" key="4">
    <source>
        <dbReference type="PROSITE" id="PS51387"/>
    </source>
</evidence>
<dbReference type="InterPro" id="IPR016167">
    <property type="entry name" value="FAD-bd_PCMH_sub1"/>
</dbReference>
<dbReference type="InterPro" id="IPR036318">
    <property type="entry name" value="FAD-bd_PCMH-like_sf"/>
</dbReference>
<dbReference type="Pfam" id="PF01565">
    <property type="entry name" value="FAD_binding_4"/>
    <property type="match status" value="1"/>
</dbReference>
<feature type="domain" description="FAD-binding PCMH-type" evidence="4">
    <location>
        <begin position="39"/>
        <end position="210"/>
    </location>
</feature>
<dbReference type="Gene3D" id="3.30.43.10">
    <property type="entry name" value="Uridine Diphospho-n-acetylenolpyruvylglucosamine Reductase, domain 2"/>
    <property type="match status" value="1"/>
</dbReference>